<proteinExistence type="predicted"/>
<organism evidence="2 3">
    <name type="scientific">Bacteroides acidifaciens</name>
    <dbReference type="NCBI Taxonomy" id="85831"/>
    <lineage>
        <taxon>Bacteria</taxon>
        <taxon>Pseudomonadati</taxon>
        <taxon>Bacteroidota</taxon>
        <taxon>Bacteroidia</taxon>
        <taxon>Bacteroidales</taxon>
        <taxon>Bacteroidaceae</taxon>
        <taxon>Bacteroides</taxon>
    </lineage>
</organism>
<evidence type="ECO:0000313" key="2">
    <source>
        <dbReference type="EMBL" id="GFH87916.1"/>
    </source>
</evidence>
<dbReference type="Proteomes" id="UP000491181">
    <property type="component" value="Unassembled WGS sequence"/>
</dbReference>
<feature type="transmembrane region" description="Helical" evidence="1">
    <location>
        <begin position="6"/>
        <end position="28"/>
    </location>
</feature>
<gene>
    <name evidence="2" type="ORF">IMSAGC001_03350</name>
</gene>
<evidence type="ECO:0000313" key="3">
    <source>
        <dbReference type="Proteomes" id="UP000491181"/>
    </source>
</evidence>
<evidence type="ECO:0000256" key="1">
    <source>
        <dbReference type="SAM" id="Phobius"/>
    </source>
</evidence>
<accession>A0A7J0A6W5</accession>
<keyword evidence="1" id="KW-1133">Transmembrane helix</keyword>
<keyword evidence="1" id="KW-0812">Transmembrane</keyword>
<keyword evidence="1" id="KW-0472">Membrane</keyword>
<comment type="caution">
    <text evidence="2">The sequence shown here is derived from an EMBL/GenBank/DDBJ whole genome shotgun (WGS) entry which is preliminary data.</text>
</comment>
<name>A0A7J0A6W5_9BACE</name>
<dbReference type="EMBL" id="BLLS01000136">
    <property type="protein sequence ID" value="GFH87916.1"/>
    <property type="molecule type" value="Genomic_DNA"/>
</dbReference>
<protein>
    <submittedName>
        <fullName evidence="2">Uncharacterized protein</fullName>
    </submittedName>
</protein>
<reference evidence="2 3" key="1">
    <citation type="journal article" date="2020" name="Microbiome">
        <title>Single-cell genomics of uncultured bacteria reveals dietary fiber responders in the mouse gut microbiota.</title>
        <authorList>
            <person name="Chijiiwa R."/>
            <person name="Hosokawa M."/>
            <person name="Kogawa M."/>
            <person name="Nishikawa Y."/>
            <person name="Ide K."/>
            <person name="Sakanashi C."/>
            <person name="Takahashi K."/>
            <person name="Takeyama H."/>
        </authorList>
    </citation>
    <scope>NUCLEOTIDE SEQUENCE [LARGE SCALE GENOMIC DNA]</scope>
    <source>
        <strain evidence="2">IMSAGC_001</strain>
    </source>
</reference>
<dbReference type="AlphaFoldDB" id="A0A7J0A6W5"/>
<sequence length="35" mass="3822">MVEIEGILSATDLILEITIVTMSLILAAENCFIIK</sequence>